<dbReference type="RefSeq" id="WP_354664143.1">
    <property type="nucleotide sequence ID" value="NZ_JBEXAC010000004.1"/>
</dbReference>
<dbReference type="InterPro" id="IPR017508">
    <property type="entry name" value="HipA_N1"/>
</dbReference>
<organism evidence="2 3">
    <name type="scientific">Chitinophaga defluvii</name>
    <dbReference type="NCBI Taxonomy" id="3163343"/>
    <lineage>
        <taxon>Bacteria</taxon>
        <taxon>Pseudomonadati</taxon>
        <taxon>Bacteroidota</taxon>
        <taxon>Chitinophagia</taxon>
        <taxon>Chitinophagales</taxon>
        <taxon>Chitinophagaceae</taxon>
        <taxon>Chitinophaga</taxon>
    </lineage>
</organism>
<keyword evidence="3" id="KW-1185">Reference proteome</keyword>
<dbReference type="Pfam" id="PF13657">
    <property type="entry name" value="Couple_hipA"/>
    <property type="match status" value="1"/>
</dbReference>
<protein>
    <submittedName>
        <fullName evidence="2">HipA N-terminal domain-containing protein</fullName>
    </submittedName>
</protein>
<feature type="domain" description="HipA N-terminal subdomain 1" evidence="1">
    <location>
        <begin position="9"/>
        <end position="102"/>
    </location>
</feature>
<comment type="caution">
    <text evidence="2">The sequence shown here is derived from an EMBL/GenBank/DDBJ whole genome shotgun (WGS) entry which is preliminary data.</text>
</comment>
<proteinExistence type="predicted"/>
<sequence length="110" mass="12145">MKKKAHSAIVLYNHVPAGTLKKQGNRYYFAYLPAYKGRPVSITMPVRTAPYESSALFPVFINMLSEGANKRLQSRLLKIAEDDYFSLLLATAHTETIGPITVSAVTPSSI</sequence>
<dbReference type="NCBIfam" id="TIGR03071">
    <property type="entry name" value="couple_hipA"/>
    <property type="match status" value="1"/>
</dbReference>
<reference evidence="2 3" key="1">
    <citation type="submission" date="2024-06" db="EMBL/GenBank/DDBJ databases">
        <title>Chitinophaga defluvii sp. nov., isolated from municipal sewage.</title>
        <authorList>
            <person name="Zhang L."/>
        </authorList>
    </citation>
    <scope>NUCLEOTIDE SEQUENCE [LARGE SCALE GENOMIC DNA]</scope>
    <source>
        <strain evidence="2 3">H8</strain>
    </source>
</reference>
<evidence type="ECO:0000259" key="1">
    <source>
        <dbReference type="Pfam" id="PF13657"/>
    </source>
</evidence>
<dbReference type="EMBL" id="JBEXAC010000004">
    <property type="protein sequence ID" value="MET7001570.1"/>
    <property type="molecule type" value="Genomic_DNA"/>
</dbReference>
<name>A0ABV2TH12_9BACT</name>
<evidence type="ECO:0000313" key="3">
    <source>
        <dbReference type="Proteomes" id="UP001549749"/>
    </source>
</evidence>
<accession>A0ABV2TH12</accession>
<dbReference type="Proteomes" id="UP001549749">
    <property type="component" value="Unassembled WGS sequence"/>
</dbReference>
<evidence type="ECO:0000313" key="2">
    <source>
        <dbReference type="EMBL" id="MET7001570.1"/>
    </source>
</evidence>
<gene>
    <name evidence="2" type="ORF">ABR189_29580</name>
</gene>